<sequence length="169" mass="17722">MEQAIKSGTQVGVIADTHGLLRPEAIAALRGSDLILHAGDIGKPEVLAGLQAIPTPASGQSPMPVIAIRGNNDKASWAEAIPEQESIKIADISIHMLHILQELKFAPQAAGFQVVISGHSHKPLIEERGGVLYVNPGSAGPKRFKLPMSVARLSITGAKVQAEIVPLAV</sequence>
<feature type="domain" description="Calcineurin-like phosphoesterase" evidence="3">
    <location>
        <begin position="11"/>
        <end position="156"/>
    </location>
</feature>
<dbReference type="PANTHER" id="PTHR11124">
    <property type="entry name" value="VACUOLAR SORTING PROTEIN VPS29"/>
    <property type="match status" value="1"/>
</dbReference>
<gene>
    <name evidence="4" type="ORF">NC998_15635</name>
</gene>
<evidence type="ECO:0000313" key="5">
    <source>
        <dbReference type="Proteomes" id="UP001464891"/>
    </source>
</evidence>
<dbReference type="Proteomes" id="UP001464891">
    <property type="component" value="Unassembled WGS sequence"/>
</dbReference>
<dbReference type="InterPro" id="IPR000979">
    <property type="entry name" value="Phosphodiesterase_MJ0936/Vps29"/>
</dbReference>
<comment type="cofactor">
    <cofactor evidence="2">
        <name>a divalent metal cation</name>
        <dbReference type="ChEBI" id="CHEBI:60240"/>
    </cofactor>
</comment>
<dbReference type="RefSeq" id="WP_190436743.1">
    <property type="nucleotide sequence ID" value="NZ_JAMPKM010000009.1"/>
</dbReference>
<dbReference type="NCBIfam" id="TIGR00040">
    <property type="entry name" value="yfcE"/>
    <property type="match status" value="1"/>
</dbReference>
<name>A0ABV0J9S0_9CYAN</name>
<dbReference type="SUPFAM" id="SSF56300">
    <property type="entry name" value="Metallo-dependent phosphatases"/>
    <property type="match status" value="1"/>
</dbReference>
<keyword evidence="5" id="KW-1185">Reference proteome</keyword>
<dbReference type="InterPro" id="IPR024654">
    <property type="entry name" value="Calcineurin-like_PHP_lpxH"/>
</dbReference>
<dbReference type="EMBL" id="JAMPKM010000009">
    <property type="protein sequence ID" value="MEP0818530.1"/>
    <property type="molecule type" value="Genomic_DNA"/>
</dbReference>
<proteinExistence type="inferred from homology"/>
<dbReference type="InterPro" id="IPR029052">
    <property type="entry name" value="Metallo-depent_PP-like"/>
</dbReference>
<evidence type="ECO:0000256" key="1">
    <source>
        <dbReference type="ARBA" id="ARBA00008950"/>
    </source>
</evidence>
<dbReference type="Gene3D" id="3.60.21.10">
    <property type="match status" value="1"/>
</dbReference>
<dbReference type="EC" id="3.1.4.-" evidence="2"/>
<evidence type="ECO:0000259" key="3">
    <source>
        <dbReference type="Pfam" id="PF12850"/>
    </source>
</evidence>
<organism evidence="4 5">
    <name type="scientific">Trichocoleus desertorum GB2-A4</name>
    <dbReference type="NCBI Taxonomy" id="2933944"/>
    <lineage>
        <taxon>Bacteria</taxon>
        <taxon>Bacillati</taxon>
        <taxon>Cyanobacteriota</taxon>
        <taxon>Cyanophyceae</taxon>
        <taxon>Leptolyngbyales</taxon>
        <taxon>Trichocoleusaceae</taxon>
        <taxon>Trichocoleus</taxon>
    </lineage>
</organism>
<comment type="similarity">
    <text evidence="1 2">Belongs to the metallophosphoesterase superfamily. YfcE family.</text>
</comment>
<keyword evidence="2" id="KW-0479">Metal-binding</keyword>
<evidence type="ECO:0000313" key="4">
    <source>
        <dbReference type="EMBL" id="MEP0818530.1"/>
    </source>
</evidence>
<dbReference type="Pfam" id="PF12850">
    <property type="entry name" value="Metallophos_2"/>
    <property type="match status" value="1"/>
</dbReference>
<reference evidence="4 5" key="1">
    <citation type="submission" date="2022-04" db="EMBL/GenBank/DDBJ databases">
        <title>Positive selection, recombination, and allopatry shape intraspecific diversity of widespread and dominant cyanobacteria.</title>
        <authorList>
            <person name="Wei J."/>
            <person name="Shu W."/>
            <person name="Hu C."/>
        </authorList>
    </citation>
    <scope>NUCLEOTIDE SEQUENCE [LARGE SCALE GENOMIC DNA]</scope>
    <source>
        <strain evidence="4 5">GB2-A4</strain>
    </source>
</reference>
<accession>A0ABV0J9S0</accession>
<evidence type="ECO:0000256" key="2">
    <source>
        <dbReference type="RuleBase" id="RU362039"/>
    </source>
</evidence>
<protein>
    <recommendedName>
        <fullName evidence="2">Phosphoesterase</fullName>
        <ecNumber evidence="2">3.1.4.-</ecNumber>
    </recommendedName>
</protein>
<comment type="caution">
    <text evidence="4">The sequence shown here is derived from an EMBL/GenBank/DDBJ whole genome shotgun (WGS) entry which is preliminary data.</text>
</comment>